<dbReference type="PROSITE" id="PS00373">
    <property type="entry name" value="GART"/>
    <property type="match status" value="1"/>
</dbReference>
<dbReference type="InterPro" id="IPR005794">
    <property type="entry name" value="Fmt"/>
</dbReference>
<dbReference type="Proteomes" id="UP000177583">
    <property type="component" value="Unassembled WGS sequence"/>
</dbReference>
<organism evidence="8 9">
    <name type="scientific">Candidatus Lambdaproteobacteria bacterium RIFOXYD2_FULL_56_26</name>
    <dbReference type="NCBI Taxonomy" id="1817773"/>
    <lineage>
        <taxon>Bacteria</taxon>
        <taxon>Pseudomonadati</taxon>
        <taxon>Pseudomonadota</taxon>
        <taxon>Candidatus Lambdaproteobacteria</taxon>
    </lineage>
</organism>
<comment type="catalytic activity">
    <reaction evidence="5">
        <text>L-methionyl-tRNA(fMet) + (6R)-10-formyltetrahydrofolate = N-formyl-L-methionyl-tRNA(fMet) + (6S)-5,6,7,8-tetrahydrofolate + H(+)</text>
        <dbReference type="Rhea" id="RHEA:24380"/>
        <dbReference type="Rhea" id="RHEA-COMP:9952"/>
        <dbReference type="Rhea" id="RHEA-COMP:9953"/>
        <dbReference type="ChEBI" id="CHEBI:15378"/>
        <dbReference type="ChEBI" id="CHEBI:57453"/>
        <dbReference type="ChEBI" id="CHEBI:78530"/>
        <dbReference type="ChEBI" id="CHEBI:78844"/>
        <dbReference type="ChEBI" id="CHEBI:195366"/>
        <dbReference type="EC" id="2.1.2.9"/>
    </reaction>
</comment>
<evidence type="ECO:0000256" key="1">
    <source>
        <dbReference type="ARBA" id="ARBA00010699"/>
    </source>
</evidence>
<evidence type="ECO:0000259" key="7">
    <source>
        <dbReference type="Pfam" id="PF02911"/>
    </source>
</evidence>
<dbReference type="Pfam" id="PF00551">
    <property type="entry name" value="Formyl_trans_N"/>
    <property type="match status" value="1"/>
</dbReference>
<dbReference type="Pfam" id="PF02911">
    <property type="entry name" value="Formyl_trans_C"/>
    <property type="match status" value="1"/>
</dbReference>
<comment type="similarity">
    <text evidence="1 5">Belongs to the Fmt family.</text>
</comment>
<protein>
    <recommendedName>
        <fullName evidence="2 5">Methionyl-tRNA formyltransferase</fullName>
        <ecNumber evidence="2 5">2.1.2.9</ecNumber>
    </recommendedName>
</protein>
<dbReference type="InterPro" id="IPR011034">
    <property type="entry name" value="Formyl_transferase-like_C_sf"/>
</dbReference>
<evidence type="ECO:0000256" key="4">
    <source>
        <dbReference type="ARBA" id="ARBA00022917"/>
    </source>
</evidence>
<feature type="domain" description="Formyl transferase N-terminal" evidence="6">
    <location>
        <begin position="3"/>
        <end position="180"/>
    </location>
</feature>
<reference evidence="8 9" key="1">
    <citation type="journal article" date="2016" name="Nat. Commun.">
        <title>Thousands of microbial genomes shed light on interconnected biogeochemical processes in an aquifer system.</title>
        <authorList>
            <person name="Anantharaman K."/>
            <person name="Brown C.T."/>
            <person name="Hug L.A."/>
            <person name="Sharon I."/>
            <person name="Castelle C.J."/>
            <person name="Probst A.J."/>
            <person name="Thomas B.C."/>
            <person name="Singh A."/>
            <person name="Wilkins M.J."/>
            <person name="Karaoz U."/>
            <person name="Brodie E.L."/>
            <person name="Williams K.H."/>
            <person name="Hubbard S.S."/>
            <person name="Banfield J.F."/>
        </authorList>
    </citation>
    <scope>NUCLEOTIDE SEQUENCE [LARGE SCALE GENOMIC DNA]</scope>
</reference>
<feature type="binding site" evidence="5">
    <location>
        <begin position="110"/>
        <end position="113"/>
    </location>
    <ligand>
        <name>(6S)-5,6,7,8-tetrahydrofolate</name>
        <dbReference type="ChEBI" id="CHEBI:57453"/>
    </ligand>
</feature>
<dbReference type="CDD" id="cd08704">
    <property type="entry name" value="Met_tRNA_FMT_C"/>
    <property type="match status" value="1"/>
</dbReference>
<dbReference type="InterPro" id="IPR001555">
    <property type="entry name" value="GART_AS"/>
</dbReference>
<evidence type="ECO:0000256" key="3">
    <source>
        <dbReference type="ARBA" id="ARBA00022679"/>
    </source>
</evidence>
<comment type="caution">
    <text evidence="8">The sequence shown here is derived from an EMBL/GenBank/DDBJ whole genome shotgun (WGS) entry which is preliminary data.</text>
</comment>
<keyword evidence="3 5" id="KW-0808">Transferase</keyword>
<dbReference type="GO" id="GO:0005829">
    <property type="term" value="C:cytosol"/>
    <property type="evidence" value="ECO:0007669"/>
    <property type="project" value="TreeGrafter"/>
</dbReference>
<dbReference type="SUPFAM" id="SSF53328">
    <property type="entry name" value="Formyltransferase"/>
    <property type="match status" value="1"/>
</dbReference>
<dbReference type="CDD" id="cd08646">
    <property type="entry name" value="FMT_core_Met-tRNA-FMT_N"/>
    <property type="match status" value="1"/>
</dbReference>
<evidence type="ECO:0000313" key="8">
    <source>
        <dbReference type="EMBL" id="OGH04680.1"/>
    </source>
</evidence>
<name>A0A1F6H313_9PROT</name>
<dbReference type="EC" id="2.1.2.9" evidence="2 5"/>
<proteinExistence type="inferred from homology"/>
<accession>A0A1F6H313</accession>
<feature type="domain" description="Formyl transferase C-terminal" evidence="7">
    <location>
        <begin position="203"/>
        <end position="297"/>
    </location>
</feature>
<evidence type="ECO:0000256" key="2">
    <source>
        <dbReference type="ARBA" id="ARBA00012261"/>
    </source>
</evidence>
<dbReference type="PANTHER" id="PTHR11138">
    <property type="entry name" value="METHIONYL-TRNA FORMYLTRANSFERASE"/>
    <property type="match status" value="1"/>
</dbReference>
<dbReference type="HAMAP" id="MF_00182">
    <property type="entry name" value="Formyl_trans"/>
    <property type="match status" value="1"/>
</dbReference>
<dbReference type="InterPro" id="IPR036477">
    <property type="entry name" value="Formyl_transf_N_sf"/>
</dbReference>
<dbReference type="EMBL" id="MFNF01000001">
    <property type="protein sequence ID" value="OGH04680.1"/>
    <property type="molecule type" value="Genomic_DNA"/>
</dbReference>
<dbReference type="InterPro" id="IPR002376">
    <property type="entry name" value="Formyl_transf_N"/>
</dbReference>
<dbReference type="NCBIfam" id="TIGR00460">
    <property type="entry name" value="fmt"/>
    <property type="match status" value="1"/>
</dbReference>
<dbReference type="SUPFAM" id="SSF50486">
    <property type="entry name" value="FMT C-terminal domain-like"/>
    <property type="match status" value="1"/>
</dbReference>
<dbReference type="GO" id="GO:0004479">
    <property type="term" value="F:methionyl-tRNA formyltransferase activity"/>
    <property type="evidence" value="ECO:0007669"/>
    <property type="project" value="UniProtKB-UniRule"/>
</dbReference>
<dbReference type="AlphaFoldDB" id="A0A1F6H313"/>
<evidence type="ECO:0000313" key="9">
    <source>
        <dbReference type="Proteomes" id="UP000177583"/>
    </source>
</evidence>
<gene>
    <name evidence="5" type="primary">fmt</name>
    <name evidence="8" type="ORF">A2557_06730</name>
</gene>
<evidence type="ECO:0000259" key="6">
    <source>
        <dbReference type="Pfam" id="PF00551"/>
    </source>
</evidence>
<dbReference type="InterPro" id="IPR041711">
    <property type="entry name" value="Met-tRNA-FMT_N"/>
</dbReference>
<keyword evidence="4 5" id="KW-0648">Protein biosynthesis</keyword>
<dbReference type="InterPro" id="IPR005793">
    <property type="entry name" value="Formyl_trans_C"/>
</dbReference>
<dbReference type="PANTHER" id="PTHR11138:SF5">
    <property type="entry name" value="METHIONYL-TRNA FORMYLTRANSFERASE, MITOCHONDRIAL"/>
    <property type="match status" value="1"/>
</dbReference>
<sequence>MAKILFMGTPQFACPGLEALLEAGHEVPLVLCQPDRKKGRGHKLQAPPVKELALSRQLEVYQPESLKSPEVLERLAAHKADFFVVVAYGKILPKALLDLPQKACINLHASLLPQLRGAAPIQFSLWLGHQETGVCTMKMDVGMDTGDLLQTWTTPIDPFEDAGKLGQRLSTLGAALLTQTLEDFDQLTPQAQDHSAATYTRMITKEDRVLDWALPAPELHNRFRALSPEPGVLTKALGKSLRLLGLQPAEGQGQPGEVLSITPQGILVAAGTGALLLTQVMPESKGAMTAYGFAQGHQLQVGSQLGQT</sequence>
<evidence type="ECO:0000256" key="5">
    <source>
        <dbReference type="HAMAP-Rule" id="MF_00182"/>
    </source>
</evidence>
<dbReference type="InterPro" id="IPR044135">
    <property type="entry name" value="Met-tRNA-FMT_C"/>
</dbReference>
<comment type="function">
    <text evidence="5">Attaches a formyl group to the free amino group of methionyl-tRNA(fMet). The formyl group appears to play a dual role in the initiator identity of N-formylmethionyl-tRNA by promoting its recognition by IF2 and preventing the misappropriation of this tRNA by the elongation apparatus.</text>
</comment>
<dbReference type="Gene3D" id="3.40.50.12230">
    <property type="match status" value="1"/>
</dbReference>